<keyword evidence="5 9" id="KW-0169">Cobalamin biosynthesis</keyword>
<feature type="transmembrane region" description="Helical" evidence="9">
    <location>
        <begin position="298"/>
        <end position="316"/>
    </location>
</feature>
<protein>
    <recommendedName>
        <fullName evidence="9">Cobalamin biosynthesis protein CobD</fullName>
    </recommendedName>
</protein>
<dbReference type="NCBIfam" id="TIGR00380">
    <property type="entry name" value="cobal_cbiB"/>
    <property type="match status" value="1"/>
</dbReference>
<comment type="function">
    <text evidence="9">Converts cobyric acid to cobinamide by the addition of aminopropanol on the F carboxylic group.</text>
</comment>
<dbReference type="AlphaFoldDB" id="A0A369XR40"/>
<dbReference type="PANTHER" id="PTHR34308:SF1">
    <property type="entry name" value="COBALAMIN BIOSYNTHESIS PROTEIN CBIB"/>
    <property type="match status" value="1"/>
</dbReference>
<evidence type="ECO:0000256" key="2">
    <source>
        <dbReference type="ARBA" id="ARBA00004953"/>
    </source>
</evidence>
<dbReference type="PANTHER" id="PTHR34308">
    <property type="entry name" value="COBALAMIN BIOSYNTHESIS PROTEIN CBIB"/>
    <property type="match status" value="1"/>
</dbReference>
<accession>A0A369XR40</accession>
<dbReference type="GO" id="GO:0005886">
    <property type="term" value="C:plasma membrane"/>
    <property type="evidence" value="ECO:0007669"/>
    <property type="project" value="UniProtKB-SubCell"/>
</dbReference>
<evidence type="ECO:0000256" key="4">
    <source>
        <dbReference type="ARBA" id="ARBA00022475"/>
    </source>
</evidence>
<keyword evidence="7 9" id="KW-1133">Transmembrane helix</keyword>
<reference evidence="10 11" key="1">
    <citation type="submission" date="2018-05" db="EMBL/GenBank/DDBJ databases">
        <title>Integrated omic analyses show evidence that a Ca. Accumulibacter phosphatis strain performs denitrification under micro-aerobic conditions.</title>
        <authorList>
            <person name="Camejo P.Y."/>
            <person name="Katherine M.D."/>
            <person name="Daniel N.R."/>
        </authorList>
    </citation>
    <scope>NUCLEOTIDE SEQUENCE [LARGE SCALE GENOMIC DNA]</scope>
    <source>
        <strain evidence="10">UW-LDO-IC</strain>
    </source>
</reference>
<comment type="caution">
    <text evidence="9">Lacks conserved residue(s) required for the propagation of feature annotation.</text>
</comment>
<evidence type="ECO:0000256" key="7">
    <source>
        <dbReference type="ARBA" id="ARBA00022989"/>
    </source>
</evidence>
<name>A0A369XR40_9PROT</name>
<keyword evidence="6 9" id="KW-0812">Transmembrane</keyword>
<evidence type="ECO:0000256" key="9">
    <source>
        <dbReference type="HAMAP-Rule" id="MF_00024"/>
    </source>
</evidence>
<dbReference type="GO" id="GO:0048472">
    <property type="term" value="F:threonine-phosphate decarboxylase activity"/>
    <property type="evidence" value="ECO:0007669"/>
    <property type="project" value="InterPro"/>
</dbReference>
<evidence type="ECO:0000313" key="10">
    <source>
        <dbReference type="EMBL" id="RDE51850.1"/>
    </source>
</evidence>
<dbReference type="GO" id="GO:0015420">
    <property type="term" value="F:ABC-type vitamin B12 transporter activity"/>
    <property type="evidence" value="ECO:0007669"/>
    <property type="project" value="UniProtKB-UniRule"/>
</dbReference>
<feature type="transmembrane region" description="Helical" evidence="9">
    <location>
        <begin position="163"/>
        <end position="185"/>
    </location>
</feature>
<evidence type="ECO:0000256" key="3">
    <source>
        <dbReference type="ARBA" id="ARBA00006263"/>
    </source>
</evidence>
<evidence type="ECO:0000256" key="8">
    <source>
        <dbReference type="ARBA" id="ARBA00023136"/>
    </source>
</evidence>
<comment type="caution">
    <text evidence="10">The sequence shown here is derived from an EMBL/GenBank/DDBJ whole genome shotgun (WGS) entry which is preliminary data.</text>
</comment>
<dbReference type="Pfam" id="PF03186">
    <property type="entry name" value="CobD_Cbib"/>
    <property type="match status" value="1"/>
</dbReference>
<evidence type="ECO:0000313" key="11">
    <source>
        <dbReference type="Proteomes" id="UP000253831"/>
    </source>
</evidence>
<comment type="pathway">
    <text evidence="2 9">Cofactor biosynthesis; adenosylcobalamin biosynthesis.</text>
</comment>
<dbReference type="EMBL" id="QPGA01000004">
    <property type="protein sequence ID" value="RDE51850.1"/>
    <property type="molecule type" value="Genomic_DNA"/>
</dbReference>
<dbReference type="InterPro" id="IPR004485">
    <property type="entry name" value="Cobalamin_biosynth_CobD/CbiB"/>
</dbReference>
<gene>
    <name evidence="9" type="primary">cobD</name>
    <name evidence="10" type="ORF">DVS81_04305</name>
</gene>
<dbReference type="UniPathway" id="UPA00148"/>
<evidence type="ECO:0000256" key="1">
    <source>
        <dbReference type="ARBA" id="ARBA00004651"/>
    </source>
</evidence>
<keyword evidence="8 9" id="KW-0472">Membrane</keyword>
<dbReference type="Proteomes" id="UP000253831">
    <property type="component" value="Unassembled WGS sequence"/>
</dbReference>
<dbReference type="GO" id="GO:0009236">
    <property type="term" value="P:cobalamin biosynthetic process"/>
    <property type="evidence" value="ECO:0007669"/>
    <property type="project" value="UniProtKB-UniRule"/>
</dbReference>
<comment type="similarity">
    <text evidence="3 9">Belongs to the CobD/CbiB family.</text>
</comment>
<comment type="subcellular location">
    <subcellularLocation>
        <location evidence="1 9">Cell membrane</location>
        <topology evidence="1 9">Multi-pass membrane protein</topology>
    </subcellularLocation>
</comment>
<feature type="transmembrane region" description="Helical" evidence="9">
    <location>
        <begin position="68"/>
        <end position="86"/>
    </location>
</feature>
<evidence type="ECO:0000256" key="5">
    <source>
        <dbReference type="ARBA" id="ARBA00022573"/>
    </source>
</evidence>
<keyword evidence="4 9" id="KW-1003">Cell membrane</keyword>
<organism evidence="10 11">
    <name type="scientific">Candidatus Accumulibacter meliphilus</name>
    <dbReference type="NCBI Taxonomy" id="2211374"/>
    <lineage>
        <taxon>Bacteria</taxon>
        <taxon>Pseudomonadati</taxon>
        <taxon>Pseudomonadota</taxon>
        <taxon>Betaproteobacteria</taxon>
        <taxon>Candidatus Accumulibacter</taxon>
    </lineage>
</organism>
<dbReference type="HAMAP" id="MF_00024">
    <property type="entry name" value="CobD_CbiB"/>
    <property type="match status" value="1"/>
</dbReference>
<evidence type="ECO:0000256" key="6">
    <source>
        <dbReference type="ARBA" id="ARBA00022692"/>
    </source>
</evidence>
<sequence length="318" mass="33700">MPTVSSSAFLAVQIPAALFLPLAALAGVGLDRLFGEPRRWHPLVGFGALANAVERRLNVGGGRRLRGLLAWSLLILPLFALAEWLIPAGLPGWLLHVLLLALALGARSLGEHARRVADDLASGDLLQARQHVGWMVSRQTEDLDAAGVAGACLESTLENGNDAIFGALFWFALLGGPGALLFRLANTLDAMWGYRNPRFADFGCAAAGLDDLLNFIPARLTALSYALCGRTRSALRCWREQAANWKSPNAGPVMAAGAGSLGVALGGPACYHGHLEERPPLGQGRPAAAEDIAQALTLVRRSMLLWLALLVCWGLALA</sequence>
<proteinExistence type="inferred from homology"/>